<dbReference type="EMBL" id="BAABIM010000002">
    <property type="protein sequence ID" value="GAA4687414.1"/>
    <property type="molecule type" value="Genomic_DNA"/>
</dbReference>
<evidence type="ECO:0000259" key="1">
    <source>
        <dbReference type="PROSITE" id="PS50206"/>
    </source>
</evidence>
<sequence length="120" mass="12596">MGRVATVIGVNIPTVAITGVPDPLPEGLVVLDVREDDEWRAGHVEGAVHIPLGDLGERVAEVPTDQQVLVVCKVGGRSARATGWLAQRGVEAVNLDGGMLEWEGAGRPMVSEDGEAPRVV</sequence>
<protein>
    <submittedName>
        <fullName evidence="2">Rhodanese-like domain-containing protein</fullName>
    </submittedName>
</protein>
<gene>
    <name evidence="2" type="ORF">GCM10023226_26660</name>
</gene>
<dbReference type="InterPro" id="IPR050229">
    <property type="entry name" value="GlpE_sulfurtransferase"/>
</dbReference>
<reference evidence="3" key="1">
    <citation type="journal article" date="2019" name="Int. J. Syst. Evol. Microbiol.">
        <title>The Global Catalogue of Microorganisms (GCM) 10K type strain sequencing project: providing services to taxonomists for standard genome sequencing and annotation.</title>
        <authorList>
            <consortium name="The Broad Institute Genomics Platform"/>
            <consortium name="The Broad Institute Genome Sequencing Center for Infectious Disease"/>
            <person name="Wu L."/>
            <person name="Ma J."/>
        </authorList>
    </citation>
    <scope>NUCLEOTIDE SEQUENCE [LARGE SCALE GENOMIC DNA]</scope>
    <source>
        <strain evidence="3">JCM 18127</strain>
    </source>
</reference>
<dbReference type="PANTHER" id="PTHR43031">
    <property type="entry name" value="FAD-DEPENDENT OXIDOREDUCTASE"/>
    <property type="match status" value="1"/>
</dbReference>
<dbReference type="Pfam" id="PF00581">
    <property type="entry name" value="Rhodanese"/>
    <property type="match status" value="1"/>
</dbReference>
<evidence type="ECO:0000313" key="3">
    <source>
        <dbReference type="Proteomes" id="UP001500621"/>
    </source>
</evidence>
<comment type="caution">
    <text evidence="2">The sequence shown here is derived from an EMBL/GenBank/DDBJ whole genome shotgun (WGS) entry which is preliminary data.</text>
</comment>
<dbReference type="PROSITE" id="PS50206">
    <property type="entry name" value="RHODANESE_3"/>
    <property type="match status" value="1"/>
</dbReference>
<organism evidence="2 3">
    <name type="scientific">Nocardioides nanhaiensis</name>
    <dbReference type="NCBI Taxonomy" id="1476871"/>
    <lineage>
        <taxon>Bacteria</taxon>
        <taxon>Bacillati</taxon>
        <taxon>Actinomycetota</taxon>
        <taxon>Actinomycetes</taxon>
        <taxon>Propionibacteriales</taxon>
        <taxon>Nocardioidaceae</taxon>
        <taxon>Nocardioides</taxon>
    </lineage>
</organism>
<feature type="domain" description="Rhodanese" evidence="1">
    <location>
        <begin position="24"/>
        <end position="111"/>
    </location>
</feature>
<dbReference type="SMART" id="SM00450">
    <property type="entry name" value="RHOD"/>
    <property type="match status" value="1"/>
</dbReference>
<accession>A0ABP8WG60</accession>
<dbReference type="InterPro" id="IPR036873">
    <property type="entry name" value="Rhodanese-like_dom_sf"/>
</dbReference>
<dbReference type="Gene3D" id="3.40.250.10">
    <property type="entry name" value="Rhodanese-like domain"/>
    <property type="match status" value="1"/>
</dbReference>
<dbReference type="CDD" id="cd00158">
    <property type="entry name" value="RHOD"/>
    <property type="match status" value="1"/>
</dbReference>
<name>A0ABP8WG60_9ACTN</name>
<evidence type="ECO:0000313" key="2">
    <source>
        <dbReference type="EMBL" id="GAA4687414.1"/>
    </source>
</evidence>
<dbReference type="InterPro" id="IPR001763">
    <property type="entry name" value="Rhodanese-like_dom"/>
</dbReference>
<dbReference type="PANTHER" id="PTHR43031:SF1">
    <property type="entry name" value="PYRIDINE NUCLEOTIDE-DISULPHIDE OXIDOREDUCTASE"/>
    <property type="match status" value="1"/>
</dbReference>
<proteinExistence type="predicted"/>
<dbReference type="Proteomes" id="UP001500621">
    <property type="component" value="Unassembled WGS sequence"/>
</dbReference>
<keyword evidence="3" id="KW-1185">Reference proteome</keyword>
<dbReference type="SUPFAM" id="SSF52821">
    <property type="entry name" value="Rhodanese/Cell cycle control phosphatase"/>
    <property type="match status" value="1"/>
</dbReference>